<protein>
    <submittedName>
        <fullName evidence="1">DUF2599 domain-containing protein</fullName>
    </submittedName>
</protein>
<accession>A0ABR8QDN1</accession>
<gene>
    <name evidence="1" type="ORF">H9657_09570</name>
</gene>
<dbReference type="Pfam" id="PF10783">
    <property type="entry name" value="DUF2599"/>
    <property type="match status" value="1"/>
</dbReference>
<keyword evidence="2" id="KW-1185">Reference proteome</keyword>
<name>A0ABR8QDN1_9CELL</name>
<dbReference type="Proteomes" id="UP000604241">
    <property type="component" value="Unassembled WGS sequence"/>
</dbReference>
<sequence length="170" mass="17211">MTGRAGTLAWIAPPEGGQAGLQSDGSVTLQDAAGTVVAALTAPVGDDGAPGAWRSQGDVLALEAASTSASFVVGTAAVSSATWGDADGGRSLLVVPADWVRGGSLAAQQALVSQLALAEPEAASPSMQAQLWCHVLGARDKASWNLEPWRPEVSTTTLLMTRCNPTDDDA</sequence>
<proteinExistence type="predicted"/>
<evidence type="ECO:0000313" key="2">
    <source>
        <dbReference type="Proteomes" id="UP000604241"/>
    </source>
</evidence>
<dbReference type="InterPro" id="IPR019719">
    <property type="entry name" value="DUF2599"/>
</dbReference>
<organism evidence="1 2">
    <name type="scientific">Cellulomonas avistercoris</name>
    <dbReference type="NCBI Taxonomy" id="2762242"/>
    <lineage>
        <taxon>Bacteria</taxon>
        <taxon>Bacillati</taxon>
        <taxon>Actinomycetota</taxon>
        <taxon>Actinomycetes</taxon>
        <taxon>Micrococcales</taxon>
        <taxon>Cellulomonadaceae</taxon>
        <taxon>Cellulomonas</taxon>
    </lineage>
</organism>
<reference evidence="1 2" key="1">
    <citation type="submission" date="2020-08" db="EMBL/GenBank/DDBJ databases">
        <title>A Genomic Blueprint of the Chicken Gut Microbiome.</title>
        <authorList>
            <person name="Gilroy R."/>
            <person name="Ravi A."/>
            <person name="Getino M."/>
            <person name="Pursley I."/>
            <person name="Horton D.L."/>
            <person name="Alikhan N.-F."/>
            <person name="Baker D."/>
            <person name="Gharbi K."/>
            <person name="Hall N."/>
            <person name="Watson M."/>
            <person name="Adriaenssens E.M."/>
            <person name="Foster-Nyarko E."/>
            <person name="Jarju S."/>
            <person name="Secka A."/>
            <person name="Antonio M."/>
            <person name="Oren A."/>
            <person name="Chaudhuri R."/>
            <person name="La Ragione R.M."/>
            <person name="Hildebrand F."/>
            <person name="Pallen M.J."/>
        </authorList>
    </citation>
    <scope>NUCLEOTIDE SEQUENCE [LARGE SCALE GENOMIC DNA]</scope>
    <source>
        <strain evidence="1 2">Sa3CUA2</strain>
    </source>
</reference>
<evidence type="ECO:0000313" key="1">
    <source>
        <dbReference type="EMBL" id="MBD7918523.1"/>
    </source>
</evidence>
<dbReference type="EMBL" id="JACSQV010000007">
    <property type="protein sequence ID" value="MBD7918523.1"/>
    <property type="molecule type" value="Genomic_DNA"/>
</dbReference>
<comment type="caution">
    <text evidence="1">The sequence shown here is derived from an EMBL/GenBank/DDBJ whole genome shotgun (WGS) entry which is preliminary data.</text>
</comment>